<evidence type="ECO:0000313" key="3">
    <source>
        <dbReference type="Proteomes" id="UP000835052"/>
    </source>
</evidence>
<evidence type="ECO:0000313" key="2">
    <source>
        <dbReference type="EMBL" id="CAD6197281.1"/>
    </source>
</evidence>
<dbReference type="AlphaFoldDB" id="A0A8S1HSX2"/>
<organism evidence="2 3">
    <name type="scientific">Caenorhabditis auriculariae</name>
    <dbReference type="NCBI Taxonomy" id="2777116"/>
    <lineage>
        <taxon>Eukaryota</taxon>
        <taxon>Metazoa</taxon>
        <taxon>Ecdysozoa</taxon>
        <taxon>Nematoda</taxon>
        <taxon>Chromadorea</taxon>
        <taxon>Rhabditida</taxon>
        <taxon>Rhabditina</taxon>
        <taxon>Rhabditomorpha</taxon>
        <taxon>Rhabditoidea</taxon>
        <taxon>Rhabditidae</taxon>
        <taxon>Peloderinae</taxon>
        <taxon>Caenorhabditis</taxon>
    </lineage>
</organism>
<evidence type="ECO:0000256" key="1">
    <source>
        <dbReference type="SAM" id="MobiDB-lite"/>
    </source>
</evidence>
<reference evidence="2" key="1">
    <citation type="submission" date="2020-10" db="EMBL/GenBank/DDBJ databases">
        <authorList>
            <person name="Kikuchi T."/>
        </authorList>
    </citation>
    <scope>NUCLEOTIDE SEQUENCE</scope>
    <source>
        <strain evidence="2">NKZ352</strain>
    </source>
</reference>
<feature type="region of interest" description="Disordered" evidence="1">
    <location>
        <begin position="1"/>
        <end position="28"/>
    </location>
</feature>
<dbReference type="EMBL" id="CAJGYM010000090">
    <property type="protein sequence ID" value="CAD6197281.1"/>
    <property type="molecule type" value="Genomic_DNA"/>
</dbReference>
<protein>
    <submittedName>
        <fullName evidence="2">Uncharacterized protein</fullName>
    </submittedName>
</protein>
<name>A0A8S1HSX2_9PELO</name>
<sequence>MDHKNRQPPGAPGSPRASLLPTTCPEDRAPSSIRCTRFLLADKKKEGKMMSCTAFVQILGTLYLQQLKTSVEESRKEYKEVRITLRMCPHETRVCFRGIE</sequence>
<comment type="caution">
    <text evidence="2">The sequence shown here is derived from an EMBL/GenBank/DDBJ whole genome shotgun (WGS) entry which is preliminary data.</text>
</comment>
<accession>A0A8S1HSX2</accession>
<dbReference type="Proteomes" id="UP000835052">
    <property type="component" value="Unassembled WGS sequence"/>
</dbReference>
<keyword evidence="3" id="KW-1185">Reference proteome</keyword>
<gene>
    <name evidence="2" type="ORF">CAUJ_LOCUS13190</name>
</gene>
<proteinExistence type="predicted"/>